<evidence type="ECO:0000313" key="3">
    <source>
        <dbReference type="Proteomes" id="UP001139411"/>
    </source>
</evidence>
<name>A0A9X1QGZ6_9BACT</name>
<protein>
    <submittedName>
        <fullName evidence="2">Uncharacterized protein</fullName>
    </submittedName>
</protein>
<feature type="signal peptide" evidence="1">
    <location>
        <begin position="1"/>
        <end position="18"/>
    </location>
</feature>
<evidence type="ECO:0000256" key="1">
    <source>
        <dbReference type="SAM" id="SignalP"/>
    </source>
</evidence>
<keyword evidence="1" id="KW-0732">Signal</keyword>
<dbReference type="RefSeq" id="WP_235179440.1">
    <property type="nucleotide sequence ID" value="NZ_JAKFFV010000018.1"/>
</dbReference>
<feature type="chain" id="PRO_5040993133" evidence="1">
    <location>
        <begin position="19"/>
        <end position="138"/>
    </location>
</feature>
<proteinExistence type="predicted"/>
<accession>A0A9X1QGZ6</accession>
<dbReference type="AlphaFoldDB" id="A0A9X1QGZ6"/>
<gene>
    <name evidence="2" type="ORF">L0661_23110</name>
</gene>
<dbReference type="Proteomes" id="UP001139411">
    <property type="component" value="Unassembled WGS sequence"/>
</dbReference>
<organism evidence="2 3">
    <name type="scientific">Dyadobacter chenhuakuii</name>
    <dbReference type="NCBI Taxonomy" id="2909339"/>
    <lineage>
        <taxon>Bacteria</taxon>
        <taxon>Pseudomonadati</taxon>
        <taxon>Bacteroidota</taxon>
        <taxon>Cytophagia</taxon>
        <taxon>Cytophagales</taxon>
        <taxon>Spirosomataceae</taxon>
        <taxon>Dyadobacter</taxon>
    </lineage>
</organism>
<reference evidence="2" key="1">
    <citation type="submission" date="2022-01" db="EMBL/GenBank/DDBJ databases">
        <title>Novel species in genus Dyadobacter.</title>
        <authorList>
            <person name="Ma C."/>
        </authorList>
    </citation>
    <scope>NUCLEOTIDE SEQUENCE</scope>
    <source>
        <strain evidence="2">CY357</strain>
    </source>
</reference>
<sequence length="138" mass="15167">MKSIILTLLMLPATLSFAQEEILKKGNTVYVEANKTDVGKSAAQELKTALQDWDYWKVASSKAEADFVLKLETKISGGVTWTSWGGKGVALSASLQSKDNDEIWQSEFYKASPNGMNGFNSQSAAVKKLIKGLRKKFD</sequence>
<evidence type="ECO:0000313" key="2">
    <source>
        <dbReference type="EMBL" id="MCF2501230.1"/>
    </source>
</evidence>
<dbReference type="EMBL" id="JAKFFV010000018">
    <property type="protein sequence ID" value="MCF2501230.1"/>
    <property type="molecule type" value="Genomic_DNA"/>
</dbReference>
<comment type="caution">
    <text evidence="2">The sequence shown here is derived from an EMBL/GenBank/DDBJ whole genome shotgun (WGS) entry which is preliminary data.</text>
</comment>